<reference evidence="2 3" key="1">
    <citation type="submission" date="2015-03" db="EMBL/GenBank/DDBJ databases">
        <title>Draft genome sequence of Elstera litoralis.</title>
        <authorList>
            <person name="Rahalkar M.C."/>
            <person name="Dhakephalkar P.K."/>
            <person name="Pore S.D."/>
            <person name="Arora P."/>
            <person name="Kapse N.G."/>
            <person name="Pandit P.S."/>
        </authorList>
    </citation>
    <scope>NUCLEOTIDE SEQUENCE [LARGE SCALE GENOMIC DNA]</scope>
    <source>
        <strain evidence="2 3">Dia-1</strain>
    </source>
</reference>
<name>A0A0F3IJR5_9PROT</name>
<protein>
    <recommendedName>
        <fullName evidence="4">Flagellar biosynthesis regulatory protein FlaF</fullName>
    </recommendedName>
</protein>
<dbReference type="GO" id="GO:0044781">
    <property type="term" value="P:bacterial-type flagellum organization"/>
    <property type="evidence" value="ECO:0007669"/>
    <property type="project" value="InterPro"/>
</dbReference>
<organism evidence="2 3">
    <name type="scientific">Elstera litoralis</name>
    <dbReference type="NCBI Taxonomy" id="552518"/>
    <lineage>
        <taxon>Bacteria</taxon>
        <taxon>Pseudomonadati</taxon>
        <taxon>Pseudomonadota</taxon>
        <taxon>Alphaproteobacteria</taxon>
        <taxon>Rhodospirillales</taxon>
        <taxon>Rhodospirillaceae</taxon>
        <taxon>Elstera</taxon>
    </lineage>
</organism>
<evidence type="ECO:0000313" key="3">
    <source>
        <dbReference type="Proteomes" id="UP000033774"/>
    </source>
</evidence>
<keyword evidence="3" id="KW-1185">Reference proteome</keyword>
<dbReference type="Pfam" id="PF07309">
    <property type="entry name" value="FlaF"/>
    <property type="match status" value="1"/>
</dbReference>
<accession>A0A0F3IJR5</accession>
<evidence type="ECO:0008006" key="4">
    <source>
        <dbReference type="Google" id="ProtNLM"/>
    </source>
</evidence>
<evidence type="ECO:0000313" key="2">
    <source>
        <dbReference type="EMBL" id="KJV06763.1"/>
    </source>
</evidence>
<dbReference type="RefSeq" id="WP_045777522.1">
    <property type="nucleotide sequence ID" value="NZ_LAJY01000892.1"/>
</dbReference>
<dbReference type="Proteomes" id="UP000033774">
    <property type="component" value="Unassembled WGS sequence"/>
</dbReference>
<dbReference type="AlphaFoldDB" id="A0A0F3IJR5"/>
<gene>
    <name evidence="2" type="ORF">VZ95_20560</name>
</gene>
<dbReference type="InterPro" id="IPR010845">
    <property type="entry name" value="FlaF"/>
</dbReference>
<comment type="caution">
    <text evidence="2">The sequence shown here is derived from an EMBL/GenBank/DDBJ whole genome shotgun (WGS) entry which is preliminary data.</text>
</comment>
<feature type="region of interest" description="Disordered" evidence="1">
    <location>
        <begin position="97"/>
        <end position="125"/>
    </location>
</feature>
<proteinExistence type="predicted"/>
<dbReference type="EMBL" id="LAJY01000892">
    <property type="protein sequence ID" value="KJV06763.1"/>
    <property type="molecule type" value="Genomic_DNA"/>
</dbReference>
<sequence length="125" mass="13376">MIQAAKRLDDASKLSDDKDSLLAAVRLNWKLWTIIQADILDDTSLLSLEVRQSLLDLSNFIDKHSVGIIAAPDVGKLPVLVDINKNIAAGLFDSLRNPSEDQPAAVDGSPDEAPVGNAEKISTSA</sequence>
<evidence type="ECO:0000256" key="1">
    <source>
        <dbReference type="SAM" id="MobiDB-lite"/>
    </source>
</evidence>